<comment type="caution">
    <text evidence="2">The sequence shown here is derived from an EMBL/GenBank/DDBJ whole genome shotgun (WGS) entry which is preliminary data.</text>
</comment>
<sequence>MSSSLKIGLRLHERTPKEEP</sequence>
<evidence type="ECO:0000256" key="1">
    <source>
        <dbReference type="SAM" id="MobiDB-lite"/>
    </source>
</evidence>
<accession>A0A5J5CJK0</accession>
<reference evidence="2 3" key="1">
    <citation type="submission" date="2019-08" db="EMBL/GenBank/DDBJ databases">
        <title>A chromosome-level genome assembly, high-density linkage maps, and genome scans reveal the genomic architecture of hybrid incompatibilities underlying speciation via character displacement in darters (Percidae: Etheostominae).</title>
        <authorList>
            <person name="Moran R.L."/>
            <person name="Catchen J.M."/>
            <person name="Fuller R.C."/>
        </authorList>
    </citation>
    <scope>NUCLEOTIDE SEQUENCE [LARGE SCALE GENOMIC DNA]</scope>
    <source>
        <strain evidence="2">EspeVRDwgs_2016</strain>
        <tissue evidence="2">Muscle</tissue>
    </source>
</reference>
<evidence type="ECO:0000313" key="2">
    <source>
        <dbReference type="EMBL" id="KAA8581857.1"/>
    </source>
</evidence>
<dbReference type="Proteomes" id="UP000327493">
    <property type="component" value="Chromosome 20"/>
</dbReference>
<proteinExistence type="predicted"/>
<gene>
    <name evidence="2" type="ORF">FQN60_008597</name>
</gene>
<dbReference type="EMBL" id="VOFY01000020">
    <property type="protein sequence ID" value="KAA8581857.1"/>
    <property type="molecule type" value="Genomic_DNA"/>
</dbReference>
<feature type="compositionally biased region" description="Basic and acidic residues" evidence="1">
    <location>
        <begin position="10"/>
        <end position="20"/>
    </location>
</feature>
<organism evidence="2 3">
    <name type="scientific">Etheostoma spectabile</name>
    <name type="common">orangethroat darter</name>
    <dbReference type="NCBI Taxonomy" id="54343"/>
    <lineage>
        <taxon>Eukaryota</taxon>
        <taxon>Metazoa</taxon>
        <taxon>Chordata</taxon>
        <taxon>Craniata</taxon>
        <taxon>Vertebrata</taxon>
        <taxon>Euteleostomi</taxon>
        <taxon>Actinopterygii</taxon>
        <taxon>Neopterygii</taxon>
        <taxon>Teleostei</taxon>
        <taxon>Neoteleostei</taxon>
        <taxon>Acanthomorphata</taxon>
        <taxon>Eupercaria</taxon>
        <taxon>Perciformes</taxon>
        <taxon>Percoidei</taxon>
        <taxon>Percidae</taxon>
        <taxon>Etheostomatinae</taxon>
        <taxon>Etheostoma</taxon>
    </lineage>
</organism>
<dbReference type="AlphaFoldDB" id="A0A5J5CJK0"/>
<name>A0A5J5CJK0_9PERO</name>
<evidence type="ECO:0000313" key="3">
    <source>
        <dbReference type="Proteomes" id="UP000327493"/>
    </source>
</evidence>
<keyword evidence="3" id="KW-1185">Reference proteome</keyword>
<protein>
    <submittedName>
        <fullName evidence="2">Uncharacterized protein</fullName>
    </submittedName>
</protein>
<feature type="region of interest" description="Disordered" evidence="1">
    <location>
        <begin position="1"/>
        <end position="20"/>
    </location>
</feature>